<accession>A0ABR3EK22</accession>
<evidence type="ECO:0000313" key="5">
    <source>
        <dbReference type="Proteomes" id="UP001465976"/>
    </source>
</evidence>
<feature type="non-terminal residue" evidence="4">
    <location>
        <position position="1"/>
    </location>
</feature>
<keyword evidence="5" id="KW-1185">Reference proteome</keyword>
<dbReference type="InterPro" id="IPR013083">
    <property type="entry name" value="Znf_RING/FYVE/PHD"/>
</dbReference>
<dbReference type="PROSITE" id="PS50089">
    <property type="entry name" value="ZF_RING_2"/>
    <property type="match status" value="1"/>
</dbReference>
<dbReference type="InterPro" id="IPR001841">
    <property type="entry name" value="Znf_RING"/>
</dbReference>
<evidence type="ECO:0000256" key="2">
    <source>
        <dbReference type="SAM" id="MobiDB-lite"/>
    </source>
</evidence>
<evidence type="ECO:0000259" key="3">
    <source>
        <dbReference type="PROSITE" id="PS50089"/>
    </source>
</evidence>
<evidence type="ECO:0000313" key="4">
    <source>
        <dbReference type="EMBL" id="KAL0563205.1"/>
    </source>
</evidence>
<dbReference type="EMBL" id="JBAHYK010003794">
    <property type="protein sequence ID" value="KAL0563205.1"/>
    <property type="molecule type" value="Genomic_DNA"/>
</dbReference>
<dbReference type="Proteomes" id="UP001465976">
    <property type="component" value="Unassembled WGS sequence"/>
</dbReference>
<dbReference type="Gene3D" id="3.30.40.10">
    <property type="entry name" value="Zinc/RING finger domain, C3HC4 (zinc finger)"/>
    <property type="match status" value="1"/>
</dbReference>
<gene>
    <name evidence="4" type="ORF">V5O48_018870</name>
</gene>
<organism evidence="4 5">
    <name type="scientific">Marasmius crinis-equi</name>
    <dbReference type="NCBI Taxonomy" id="585013"/>
    <lineage>
        <taxon>Eukaryota</taxon>
        <taxon>Fungi</taxon>
        <taxon>Dikarya</taxon>
        <taxon>Basidiomycota</taxon>
        <taxon>Agaricomycotina</taxon>
        <taxon>Agaricomycetes</taxon>
        <taxon>Agaricomycetidae</taxon>
        <taxon>Agaricales</taxon>
        <taxon>Marasmiineae</taxon>
        <taxon>Marasmiaceae</taxon>
        <taxon>Marasmius</taxon>
    </lineage>
</organism>
<name>A0ABR3EK22_9AGAR</name>
<evidence type="ECO:0000256" key="1">
    <source>
        <dbReference type="PROSITE-ProRule" id="PRU00175"/>
    </source>
</evidence>
<feature type="compositionally biased region" description="Basic residues" evidence="2">
    <location>
        <begin position="112"/>
        <end position="125"/>
    </location>
</feature>
<protein>
    <recommendedName>
        <fullName evidence="3">RING-type domain-containing protein</fullName>
    </recommendedName>
</protein>
<reference evidence="4 5" key="1">
    <citation type="submission" date="2024-02" db="EMBL/GenBank/DDBJ databases">
        <title>A draft genome for the cacao thread blight pathogen Marasmius crinis-equi.</title>
        <authorList>
            <person name="Cohen S.P."/>
            <person name="Baruah I.K."/>
            <person name="Amoako-Attah I."/>
            <person name="Bukari Y."/>
            <person name="Meinhardt L.W."/>
            <person name="Bailey B.A."/>
        </authorList>
    </citation>
    <scope>NUCLEOTIDE SEQUENCE [LARGE SCALE GENOMIC DNA]</scope>
    <source>
        <strain evidence="4 5">GH-76</strain>
    </source>
</reference>
<comment type="caution">
    <text evidence="4">The sequence shown here is derived from an EMBL/GenBank/DDBJ whole genome shotgun (WGS) entry which is preliminary data.</text>
</comment>
<dbReference type="SUPFAM" id="SSF57850">
    <property type="entry name" value="RING/U-box"/>
    <property type="match status" value="1"/>
</dbReference>
<sequence>CLRDVGINGSEFYKRVKADVKDPNDQDWISTDGCPICLEDHFDIGSGCLLTCTDKKKIYCKMCVTGLLETRSNELDQVECPLCRKSAYFISTKWVFPNDEEKRQAAILESSKRHRRNKKAKKRQRAAAERNAPEEQLMVTAS</sequence>
<keyword evidence="1" id="KW-0479">Metal-binding</keyword>
<feature type="domain" description="RING-type" evidence="3">
    <location>
        <begin position="34"/>
        <end position="84"/>
    </location>
</feature>
<proteinExistence type="predicted"/>
<feature type="region of interest" description="Disordered" evidence="2">
    <location>
        <begin position="107"/>
        <end position="142"/>
    </location>
</feature>
<feature type="non-terminal residue" evidence="4">
    <location>
        <position position="142"/>
    </location>
</feature>
<keyword evidence="1" id="KW-0863">Zinc-finger</keyword>
<keyword evidence="1" id="KW-0862">Zinc</keyword>